<reference evidence="2" key="1">
    <citation type="journal article" date="2011" name="PLoS Genet.">
        <title>Genomic analysis of the necrotrophic fungal pathogens Sclerotinia sclerotiorum and Botrytis cinerea.</title>
        <authorList>
            <person name="Amselem J."/>
            <person name="Cuomo C.A."/>
            <person name="van Kan J.A."/>
            <person name="Viaud M."/>
            <person name="Benito E.P."/>
            <person name="Couloux A."/>
            <person name="Coutinho P.M."/>
            <person name="de Vries R.P."/>
            <person name="Dyer P.S."/>
            <person name="Fillinger S."/>
            <person name="Fournier E."/>
            <person name="Gout L."/>
            <person name="Hahn M."/>
            <person name="Kohn L."/>
            <person name="Lapalu N."/>
            <person name="Plummer K.M."/>
            <person name="Pradier J.M."/>
            <person name="Quevillon E."/>
            <person name="Sharon A."/>
            <person name="Simon A."/>
            <person name="ten Have A."/>
            <person name="Tudzynski B."/>
            <person name="Tudzynski P."/>
            <person name="Wincker P."/>
            <person name="Andrew M."/>
            <person name="Anthouard V."/>
            <person name="Beever R.E."/>
            <person name="Beffa R."/>
            <person name="Benoit I."/>
            <person name="Bouzid O."/>
            <person name="Brault B."/>
            <person name="Chen Z."/>
            <person name="Choquer M."/>
            <person name="Collemare J."/>
            <person name="Cotton P."/>
            <person name="Danchin E.G."/>
            <person name="Da Silva C."/>
            <person name="Gautier A."/>
            <person name="Giraud C."/>
            <person name="Giraud T."/>
            <person name="Gonzalez C."/>
            <person name="Grossetete S."/>
            <person name="Guldener U."/>
            <person name="Henrissat B."/>
            <person name="Howlett B.J."/>
            <person name="Kodira C."/>
            <person name="Kretschmer M."/>
            <person name="Lappartient A."/>
            <person name="Leroch M."/>
            <person name="Levis C."/>
            <person name="Mauceli E."/>
            <person name="Neuveglise C."/>
            <person name="Oeser B."/>
            <person name="Pearson M."/>
            <person name="Poulain J."/>
            <person name="Poussereau N."/>
            <person name="Quesneville H."/>
            <person name="Rascle C."/>
            <person name="Schumacher J."/>
            <person name="Segurens B."/>
            <person name="Sexton A."/>
            <person name="Silva E."/>
            <person name="Sirven C."/>
            <person name="Soanes D.M."/>
            <person name="Talbot N.J."/>
            <person name="Templeton M."/>
            <person name="Yandava C."/>
            <person name="Yarden O."/>
            <person name="Zeng Q."/>
            <person name="Rollins J.A."/>
            <person name="Lebrun M.H."/>
            <person name="Dickman M."/>
        </authorList>
    </citation>
    <scope>NUCLEOTIDE SEQUENCE [LARGE SCALE GENOMIC DNA]</scope>
    <source>
        <strain evidence="2">ATCC 18683 / 1980 / Ss-1</strain>
    </source>
</reference>
<name>A7EXH1_SCLS1</name>
<dbReference type="Proteomes" id="UP000001312">
    <property type="component" value="Unassembled WGS sequence"/>
</dbReference>
<dbReference type="RefSeq" id="XP_001589397.1">
    <property type="nucleotide sequence ID" value="XM_001589347.1"/>
</dbReference>
<dbReference type="GeneID" id="5485506"/>
<dbReference type="InParanoid" id="A7EXH1"/>
<dbReference type="KEGG" id="ssl:SS1G_10036"/>
<proteinExistence type="predicted"/>
<gene>
    <name evidence="1" type="ORF">SS1G_10036</name>
</gene>
<dbReference type="AlphaFoldDB" id="A7EXH1"/>
<keyword evidence="2" id="KW-1185">Reference proteome</keyword>
<accession>A7EXH1</accession>
<organism evidence="1 2">
    <name type="scientific">Sclerotinia sclerotiorum (strain ATCC 18683 / 1980 / Ss-1)</name>
    <name type="common">White mold</name>
    <name type="synonym">Whetzelinia sclerotiorum</name>
    <dbReference type="NCBI Taxonomy" id="665079"/>
    <lineage>
        <taxon>Eukaryota</taxon>
        <taxon>Fungi</taxon>
        <taxon>Dikarya</taxon>
        <taxon>Ascomycota</taxon>
        <taxon>Pezizomycotina</taxon>
        <taxon>Leotiomycetes</taxon>
        <taxon>Helotiales</taxon>
        <taxon>Sclerotiniaceae</taxon>
        <taxon>Sclerotinia</taxon>
    </lineage>
</organism>
<evidence type="ECO:0000313" key="1">
    <source>
        <dbReference type="EMBL" id="EDN94163.1"/>
    </source>
</evidence>
<sequence>MGIQGLEAVEAGITGLSARGIIIPLQTIPYDGKKDVSFQQA</sequence>
<protein>
    <submittedName>
        <fullName evidence="1">Uncharacterized protein</fullName>
    </submittedName>
</protein>
<dbReference type="EMBL" id="CH476634">
    <property type="protein sequence ID" value="EDN94163.1"/>
    <property type="molecule type" value="Genomic_DNA"/>
</dbReference>
<evidence type="ECO:0000313" key="2">
    <source>
        <dbReference type="Proteomes" id="UP000001312"/>
    </source>
</evidence>